<dbReference type="Proteomes" id="UP000784294">
    <property type="component" value="Unassembled WGS sequence"/>
</dbReference>
<dbReference type="AlphaFoldDB" id="A0A3S4ZUZ3"/>
<dbReference type="OrthoDB" id="10264062at2759"/>
<keyword evidence="2" id="KW-1185">Reference proteome</keyword>
<proteinExistence type="predicted"/>
<organism evidence="1 2">
    <name type="scientific">Protopolystoma xenopodis</name>
    <dbReference type="NCBI Taxonomy" id="117903"/>
    <lineage>
        <taxon>Eukaryota</taxon>
        <taxon>Metazoa</taxon>
        <taxon>Spiralia</taxon>
        <taxon>Lophotrochozoa</taxon>
        <taxon>Platyhelminthes</taxon>
        <taxon>Monogenea</taxon>
        <taxon>Polyopisthocotylea</taxon>
        <taxon>Polystomatidea</taxon>
        <taxon>Polystomatidae</taxon>
        <taxon>Protopolystoma</taxon>
    </lineage>
</organism>
<gene>
    <name evidence="1" type="ORF">PXEA_LOCUS6102</name>
</gene>
<evidence type="ECO:0000313" key="1">
    <source>
        <dbReference type="EMBL" id="VEL12662.1"/>
    </source>
</evidence>
<comment type="caution">
    <text evidence="1">The sequence shown here is derived from an EMBL/GenBank/DDBJ whole genome shotgun (WGS) entry which is preliminary data.</text>
</comment>
<reference evidence="1" key="1">
    <citation type="submission" date="2018-11" db="EMBL/GenBank/DDBJ databases">
        <authorList>
            <consortium name="Pathogen Informatics"/>
        </authorList>
    </citation>
    <scope>NUCLEOTIDE SEQUENCE</scope>
</reference>
<name>A0A3S4ZUZ3_9PLAT</name>
<evidence type="ECO:0000313" key="2">
    <source>
        <dbReference type="Proteomes" id="UP000784294"/>
    </source>
</evidence>
<sequence>MSLVLANLKLAVEKYWPLVDTQPFHDLMLHSGIPLCSTMLIWLPHPREIDRIPYLIRAPNLWALLLDSHKQVEYSPFYSTSRSTRSYRRCDLQHQQVKQIMEEAVMRKYIHEDSGSILTLCESGLFGVGRLCWTLLASDALQLDGSLLFPAPFLWSIAFPFPLTMESDRILMASFYETLNSCTFQQSPGRSQDAYFFHLERLESKMTKHRVPRPAAQGS</sequence>
<feature type="non-terminal residue" evidence="1">
    <location>
        <position position="1"/>
    </location>
</feature>
<accession>A0A3S4ZUZ3</accession>
<dbReference type="EMBL" id="CAAALY010015424">
    <property type="protein sequence ID" value="VEL12662.1"/>
    <property type="molecule type" value="Genomic_DNA"/>
</dbReference>
<protein>
    <submittedName>
        <fullName evidence="1">Uncharacterized protein</fullName>
    </submittedName>
</protein>